<proteinExistence type="predicted"/>
<keyword evidence="2" id="KW-1185">Reference proteome</keyword>
<sequence length="117" mass="12085">MLRTGDMLVAIPEAPETSSGGLTTATATTTTTVNGAPAMTTAGSVSSGGAARVILMPFSPPSSSAEKQLQHLQHHQGIGHLSSDLYTTKSQNVIPSSTSMHSKFSGKIQTFSFVSHP</sequence>
<reference evidence="1" key="1">
    <citation type="submission" date="2021-06" db="EMBL/GenBank/DDBJ databases">
        <authorList>
            <person name="Hodson N. C."/>
            <person name="Mongue J. A."/>
            <person name="Jaron S. K."/>
        </authorList>
    </citation>
    <scope>NUCLEOTIDE SEQUENCE</scope>
</reference>
<dbReference type="Proteomes" id="UP000708208">
    <property type="component" value="Unassembled WGS sequence"/>
</dbReference>
<dbReference type="EMBL" id="CAJVCH010565262">
    <property type="protein sequence ID" value="CAG7832485.1"/>
    <property type="molecule type" value="Genomic_DNA"/>
</dbReference>
<dbReference type="AlphaFoldDB" id="A0A8J2PQH0"/>
<accession>A0A8J2PQH0</accession>
<gene>
    <name evidence="1" type="ORF">AFUS01_LOCUS42169</name>
</gene>
<protein>
    <submittedName>
        <fullName evidence="1">Uncharacterized protein</fullName>
    </submittedName>
</protein>
<evidence type="ECO:0000313" key="2">
    <source>
        <dbReference type="Proteomes" id="UP000708208"/>
    </source>
</evidence>
<evidence type="ECO:0000313" key="1">
    <source>
        <dbReference type="EMBL" id="CAG7832485.1"/>
    </source>
</evidence>
<name>A0A8J2PQH0_9HEXA</name>
<organism evidence="1 2">
    <name type="scientific">Allacma fusca</name>
    <dbReference type="NCBI Taxonomy" id="39272"/>
    <lineage>
        <taxon>Eukaryota</taxon>
        <taxon>Metazoa</taxon>
        <taxon>Ecdysozoa</taxon>
        <taxon>Arthropoda</taxon>
        <taxon>Hexapoda</taxon>
        <taxon>Collembola</taxon>
        <taxon>Symphypleona</taxon>
        <taxon>Sminthuridae</taxon>
        <taxon>Allacma</taxon>
    </lineage>
</organism>
<comment type="caution">
    <text evidence="1">The sequence shown here is derived from an EMBL/GenBank/DDBJ whole genome shotgun (WGS) entry which is preliminary data.</text>
</comment>